<dbReference type="Proteomes" id="UP001165561">
    <property type="component" value="Unassembled WGS sequence"/>
</dbReference>
<dbReference type="InterPro" id="IPR009003">
    <property type="entry name" value="Peptidase_S1_PA"/>
</dbReference>
<dbReference type="SUPFAM" id="SSF50494">
    <property type="entry name" value="Trypsin-like serine proteases"/>
    <property type="match status" value="1"/>
</dbReference>
<dbReference type="Pfam" id="PF13365">
    <property type="entry name" value="Trypsin_2"/>
    <property type="match status" value="1"/>
</dbReference>
<gene>
    <name evidence="1" type="ORF">PU560_07895</name>
</gene>
<dbReference type="EMBL" id="JARACI010000870">
    <property type="protein sequence ID" value="MDD9206389.1"/>
    <property type="molecule type" value="Genomic_DNA"/>
</dbReference>
<keyword evidence="2" id="KW-1185">Reference proteome</keyword>
<reference evidence="1" key="1">
    <citation type="submission" date="2023-02" db="EMBL/GenBank/DDBJ databases">
        <title>Georgenia sp.10Sc9-8, isolated from a soil sample collected from the Taklamakan desert.</title>
        <authorList>
            <person name="Liu S."/>
        </authorList>
    </citation>
    <scope>NUCLEOTIDE SEQUENCE</scope>
    <source>
        <strain evidence="1">10Sc9-8</strain>
    </source>
</reference>
<sequence length="586" mass="62729">MGLATERAVLIRYSLDGQMFVGSGLRVRDRYVLTANHCTQGSDHEVELVDGSTYQASVHVRSDDVDADLAVLVLEADAPAVEQLLPARVDRAAAAELTGAQALGYPRWKRGDSDARIMAQLDGYIPTAEGLLPGQAAGGLSFLEFKGTGPIIRDHPTPVGRLDQSSPWGGMSGAGVVIDNKVLGVIRSHNRVAGGMSLTVTPLTAVADLPESRAAKFTDALGLPDLEHWAVLPDEITALARTTLKVLDEAGRPPLGGQVDAGIFGARKARTDIDLHGDPYYPYVPREADSLVAAALGARIEGSDHRLLLLVGEAMAGKSRTGAHALQTHPATQHLPLLVPTAGPCLEQVADLAALLCTDANGPGGAVLWLNDLNEYYAWLTETMAFQWREAPGLIVVATVRRDELATLQDRSELRATWDFINDDEQVEQVELPAEWSDDDQAGLAAAPGWVQDAVASGTPLGEVLGSARELLLKLKTVDPQVRALVEVVVDWHRTGIPGPLPPAVARELWLSYLPRRAAAHLAALPPQQAEQRFHESSAEACTPIPGTYAALLTHTDEGLRGEDLLVDQRTNHAQSIQVPVWEAAL</sequence>
<dbReference type="Gene3D" id="2.40.10.10">
    <property type="entry name" value="Trypsin-like serine proteases"/>
    <property type="match status" value="1"/>
</dbReference>
<accession>A0ABT5TWF4</accession>
<feature type="non-terminal residue" evidence="1">
    <location>
        <position position="586"/>
    </location>
</feature>
<evidence type="ECO:0000313" key="1">
    <source>
        <dbReference type="EMBL" id="MDD9206389.1"/>
    </source>
</evidence>
<evidence type="ECO:0000313" key="2">
    <source>
        <dbReference type="Proteomes" id="UP001165561"/>
    </source>
</evidence>
<protein>
    <submittedName>
        <fullName evidence="1">Trypsin-like peptidase domain-containing protein</fullName>
    </submittedName>
</protein>
<organism evidence="1 2">
    <name type="scientific">Georgenia halotolerans</name>
    <dbReference type="NCBI Taxonomy" id="3028317"/>
    <lineage>
        <taxon>Bacteria</taxon>
        <taxon>Bacillati</taxon>
        <taxon>Actinomycetota</taxon>
        <taxon>Actinomycetes</taxon>
        <taxon>Micrococcales</taxon>
        <taxon>Bogoriellaceae</taxon>
        <taxon>Georgenia</taxon>
    </lineage>
</organism>
<proteinExistence type="predicted"/>
<dbReference type="InterPro" id="IPR043504">
    <property type="entry name" value="Peptidase_S1_PA_chymotrypsin"/>
</dbReference>
<name>A0ABT5TWF4_9MICO</name>
<comment type="caution">
    <text evidence="1">The sequence shown here is derived from an EMBL/GenBank/DDBJ whole genome shotgun (WGS) entry which is preliminary data.</text>
</comment>